<dbReference type="CDD" id="cd08022">
    <property type="entry name" value="M28_PSMA_like"/>
    <property type="match status" value="1"/>
</dbReference>
<dbReference type="Pfam" id="PF02225">
    <property type="entry name" value="PA"/>
    <property type="match status" value="1"/>
</dbReference>
<organism evidence="6 7">
    <name type="scientific">Stachybotrys elegans</name>
    <dbReference type="NCBI Taxonomy" id="80388"/>
    <lineage>
        <taxon>Eukaryota</taxon>
        <taxon>Fungi</taxon>
        <taxon>Dikarya</taxon>
        <taxon>Ascomycota</taxon>
        <taxon>Pezizomycotina</taxon>
        <taxon>Sordariomycetes</taxon>
        <taxon>Hypocreomycetidae</taxon>
        <taxon>Hypocreales</taxon>
        <taxon>Stachybotryaceae</taxon>
        <taxon>Stachybotrys</taxon>
    </lineage>
</organism>
<name>A0A8K0WUJ8_9HYPO</name>
<reference evidence="6" key="1">
    <citation type="journal article" date="2021" name="Nat. Commun.">
        <title>Genetic determinants of endophytism in the Arabidopsis root mycobiome.</title>
        <authorList>
            <person name="Mesny F."/>
            <person name="Miyauchi S."/>
            <person name="Thiergart T."/>
            <person name="Pickel B."/>
            <person name="Atanasova L."/>
            <person name="Karlsson M."/>
            <person name="Huettel B."/>
            <person name="Barry K.W."/>
            <person name="Haridas S."/>
            <person name="Chen C."/>
            <person name="Bauer D."/>
            <person name="Andreopoulos W."/>
            <person name="Pangilinan J."/>
            <person name="LaButti K."/>
            <person name="Riley R."/>
            <person name="Lipzen A."/>
            <person name="Clum A."/>
            <person name="Drula E."/>
            <person name="Henrissat B."/>
            <person name="Kohler A."/>
            <person name="Grigoriev I.V."/>
            <person name="Martin F.M."/>
            <person name="Hacquard S."/>
        </authorList>
    </citation>
    <scope>NUCLEOTIDE SEQUENCE</scope>
    <source>
        <strain evidence="6">MPI-CAGE-CH-0235</strain>
    </source>
</reference>
<accession>A0A8K0WUJ8</accession>
<evidence type="ECO:0000256" key="1">
    <source>
        <dbReference type="ARBA" id="ARBA00005634"/>
    </source>
</evidence>
<dbReference type="InterPro" id="IPR039373">
    <property type="entry name" value="Peptidase_M28B"/>
</dbReference>
<dbReference type="InterPro" id="IPR036757">
    <property type="entry name" value="TFR-like_dimer_dom_sf"/>
</dbReference>
<dbReference type="Gene3D" id="1.20.930.40">
    <property type="entry name" value="Transferrin receptor-like, dimerisation domain"/>
    <property type="match status" value="1"/>
</dbReference>
<dbReference type="Gene3D" id="3.50.30.30">
    <property type="match status" value="1"/>
</dbReference>
<dbReference type="InterPro" id="IPR007365">
    <property type="entry name" value="TFR-like_dimer_dom"/>
</dbReference>
<feature type="domain" description="Peptidase M28" evidence="5">
    <location>
        <begin position="359"/>
        <end position="548"/>
    </location>
</feature>
<dbReference type="CDD" id="cd02121">
    <property type="entry name" value="PA_GCPII_like"/>
    <property type="match status" value="1"/>
</dbReference>
<keyword evidence="2" id="KW-0732">Signal</keyword>
<dbReference type="FunFam" id="3.50.30.30:FF:000008">
    <property type="entry name" value="Glutamate carboxypeptidase 2"/>
    <property type="match status" value="1"/>
</dbReference>
<dbReference type="PANTHER" id="PTHR10404:SF46">
    <property type="entry name" value="VACUOLAR PROTEIN SORTING-ASSOCIATED PROTEIN 70"/>
    <property type="match status" value="1"/>
</dbReference>
<protein>
    <submittedName>
        <fullName evidence="6">Peptidase family M28</fullName>
    </submittedName>
</protein>
<dbReference type="EMBL" id="JAGPNK010000002">
    <property type="protein sequence ID" value="KAH7325681.1"/>
    <property type="molecule type" value="Genomic_DNA"/>
</dbReference>
<dbReference type="Pfam" id="PF04253">
    <property type="entry name" value="TFR_dimer"/>
    <property type="match status" value="1"/>
</dbReference>
<evidence type="ECO:0000313" key="7">
    <source>
        <dbReference type="Proteomes" id="UP000813444"/>
    </source>
</evidence>
<dbReference type="PANTHER" id="PTHR10404">
    <property type="entry name" value="N-ACETYLATED-ALPHA-LINKED ACIDIC DIPEPTIDASE"/>
    <property type="match status" value="1"/>
</dbReference>
<dbReference type="PROSITE" id="PS51257">
    <property type="entry name" value="PROKAR_LIPOPROTEIN"/>
    <property type="match status" value="1"/>
</dbReference>
<sequence length="726" mass="79505">MRSLTAALALASAASACQRDWDALHRRIERHAEHGHDHGHSKRQDVEFPPVLTETESILVNSLDSKDLDSWSYYYTHGDHLGGHNRTMAEWTMQQWSDAGFDVHIEEWAASSSFWIWYTAPIHTSLTLNRADGTAHDVSLIEDMLDEDSTTSYPNRIPAYHAMSASGNVTAEYVYVGRGQQADFQVLKDAGIELEGKIALSMYGGIYRGTKVKNAQDNGMIGAVLFTDPQEDGEIIEANGYLPYPDGPARNPTMIQRGSVRFSSLYSGDPSTVGYPSYEDAPRNDLRPYNPSIPSVPISIRDAIPLLQALDGHGVPGVEANRTNWVGKLNATYSTGPAPGSTLHLDHLMNGTVAPAWDVIAVINGTHDDEVVVIGNHRDAWVIGGAADPNSGSAILIELARAFGRLLENGWKPRRTIILGSWDAEEFGLQGSTEWVESRLPWLITNAVCYINIDVAVSGPRTGLSGSGEMQTIAVDMMKKVLFPDTWGPFPTLYDMWYNTTEGHISPLGSGSDYAAFYHNGISAIDMGSDAGRSDPVYHYHGHYDSYAWMSRFGDPGFQIHRAMGQWLALVAYHVVDDVIIPWDMPNAARVLRNYYEDLNATLAEAYPDLSIDLSPIDDAVATFADEADRITTVAQQALAFNDTILIDVVNAKYRDFHKGFASAGGLPGRPTFHNVISAPGLDNGYGADVFPAVQDSLSSGNEEQAVEWVTKSAQAILRAAEILKV</sequence>
<dbReference type="AlphaFoldDB" id="A0A8K0WUJ8"/>
<dbReference type="OrthoDB" id="5841748at2759"/>
<dbReference type="InterPro" id="IPR003137">
    <property type="entry name" value="PA_domain"/>
</dbReference>
<dbReference type="Pfam" id="PF04389">
    <property type="entry name" value="Peptidase_M28"/>
    <property type="match status" value="1"/>
</dbReference>
<keyword evidence="7" id="KW-1185">Reference proteome</keyword>
<comment type="caution">
    <text evidence="6">The sequence shown here is derived from an EMBL/GenBank/DDBJ whole genome shotgun (WGS) entry which is preliminary data.</text>
</comment>
<feature type="domain" description="Transferrin receptor-like dimerisation" evidence="4">
    <location>
        <begin position="612"/>
        <end position="725"/>
    </location>
</feature>
<evidence type="ECO:0000259" key="4">
    <source>
        <dbReference type="Pfam" id="PF04253"/>
    </source>
</evidence>
<feature type="signal peptide" evidence="2">
    <location>
        <begin position="1"/>
        <end position="16"/>
    </location>
</feature>
<dbReference type="Gene3D" id="3.40.630.10">
    <property type="entry name" value="Zn peptidases"/>
    <property type="match status" value="1"/>
</dbReference>
<dbReference type="InterPro" id="IPR046450">
    <property type="entry name" value="PA_dom_sf"/>
</dbReference>
<comment type="similarity">
    <text evidence="1">Belongs to the peptidase M28 family. M28B subfamily.</text>
</comment>
<dbReference type="SUPFAM" id="SSF52025">
    <property type="entry name" value="PA domain"/>
    <property type="match status" value="1"/>
</dbReference>
<evidence type="ECO:0000259" key="5">
    <source>
        <dbReference type="Pfam" id="PF04389"/>
    </source>
</evidence>
<evidence type="ECO:0000259" key="3">
    <source>
        <dbReference type="Pfam" id="PF02225"/>
    </source>
</evidence>
<feature type="chain" id="PRO_5035426604" evidence="2">
    <location>
        <begin position="17"/>
        <end position="726"/>
    </location>
</feature>
<evidence type="ECO:0000313" key="6">
    <source>
        <dbReference type="EMBL" id="KAH7325681.1"/>
    </source>
</evidence>
<dbReference type="InterPro" id="IPR007484">
    <property type="entry name" value="Peptidase_M28"/>
</dbReference>
<dbReference type="SUPFAM" id="SSF47672">
    <property type="entry name" value="Transferrin receptor-like dimerisation domain"/>
    <property type="match status" value="1"/>
</dbReference>
<proteinExistence type="inferred from homology"/>
<gene>
    <name evidence="6" type="ORF">B0I35DRAFT_347402</name>
</gene>
<dbReference type="Proteomes" id="UP000813444">
    <property type="component" value="Unassembled WGS sequence"/>
</dbReference>
<dbReference type="GO" id="GO:0004180">
    <property type="term" value="F:carboxypeptidase activity"/>
    <property type="evidence" value="ECO:0007669"/>
    <property type="project" value="TreeGrafter"/>
</dbReference>
<evidence type="ECO:0000256" key="2">
    <source>
        <dbReference type="SAM" id="SignalP"/>
    </source>
</evidence>
<dbReference type="SUPFAM" id="SSF53187">
    <property type="entry name" value="Zn-dependent exopeptidases"/>
    <property type="match status" value="1"/>
</dbReference>
<feature type="domain" description="PA" evidence="3">
    <location>
        <begin position="169"/>
        <end position="243"/>
    </location>
</feature>
<dbReference type="FunFam" id="3.40.630.10:FF:000101">
    <property type="entry name" value="N-acetylated alpha-linked acidic dipeptidase like 1"/>
    <property type="match status" value="1"/>
</dbReference>